<dbReference type="Pfam" id="PF00027">
    <property type="entry name" value="cNMP_binding"/>
    <property type="match status" value="1"/>
</dbReference>
<dbReference type="EMBL" id="QYUK01000028">
    <property type="protein sequence ID" value="RJF80107.1"/>
    <property type="molecule type" value="Genomic_DNA"/>
</dbReference>
<dbReference type="PANTHER" id="PTHR11635">
    <property type="entry name" value="CAMP-DEPENDENT PROTEIN KINASE REGULATORY CHAIN"/>
    <property type="match status" value="1"/>
</dbReference>
<proteinExistence type="predicted"/>
<feature type="domain" description="Rhodanese" evidence="2">
    <location>
        <begin position="164"/>
        <end position="245"/>
    </location>
</feature>
<dbReference type="InterPro" id="IPR014710">
    <property type="entry name" value="RmlC-like_jellyroll"/>
</dbReference>
<dbReference type="Gene3D" id="3.40.250.10">
    <property type="entry name" value="Rhodanese-like domain"/>
    <property type="match status" value="1"/>
</dbReference>
<dbReference type="InterPro" id="IPR050503">
    <property type="entry name" value="cAMP-dep_PK_reg_su-like"/>
</dbReference>
<comment type="caution">
    <text evidence="3">The sequence shown here is derived from an EMBL/GenBank/DDBJ whole genome shotgun (WGS) entry which is preliminary data.</text>
</comment>
<sequence length="248" mass="27327">MDRELLNQVMLSDQPDSAHAIELAYADAVPGGAWPEAFLRARGYAGIGRDRLDQLFRALLPVPVRAGDCFIREGETADCFYIVAEGSCEVTRRLPDLPEPMRVAEYGPGATLGEDGLLAQSPRNASVRMLTDGCLMRLSGDDFRRLLQPALALPVSYAEAREMAGSGARWLDVRLPGEIGGRRLPEAIYIPHPVVRARLFTADPSYRYIVVCDNRRDSPVIAYMMSKYGYDARYLEGGYDAIPVGDLA</sequence>
<gene>
    <name evidence="3" type="ORF">D3874_27765</name>
</gene>
<dbReference type="Pfam" id="PF00581">
    <property type="entry name" value="Rhodanese"/>
    <property type="match status" value="1"/>
</dbReference>
<reference evidence="3 4" key="1">
    <citation type="submission" date="2018-09" db="EMBL/GenBank/DDBJ databases">
        <authorList>
            <person name="Zhu H."/>
        </authorList>
    </citation>
    <scope>NUCLEOTIDE SEQUENCE [LARGE SCALE GENOMIC DNA]</scope>
    <source>
        <strain evidence="3 4">K1W22B-8</strain>
    </source>
</reference>
<dbReference type="Gene3D" id="2.60.120.10">
    <property type="entry name" value="Jelly Rolls"/>
    <property type="match status" value="1"/>
</dbReference>
<dbReference type="OrthoDB" id="9799090at2"/>
<dbReference type="SUPFAM" id="SSF51206">
    <property type="entry name" value="cAMP-binding domain-like"/>
    <property type="match status" value="1"/>
</dbReference>
<dbReference type="Proteomes" id="UP000284605">
    <property type="component" value="Unassembled WGS sequence"/>
</dbReference>
<dbReference type="InterPro" id="IPR000595">
    <property type="entry name" value="cNMP-bd_dom"/>
</dbReference>
<dbReference type="SMART" id="SM00450">
    <property type="entry name" value="RHOD"/>
    <property type="match status" value="1"/>
</dbReference>
<dbReference type="InterPro" id="IPR001763">
    <property type="entry name" value="Rhodanese-like_dom"/>
</dbReference>
<dbReference type="GO" id="GO:0034236">
    <property type="term" value="F:protein kinase A catalytic subunit binding"/>
    <property type="evidence" value="ECO:0007669"/>
    <property type="project" value="TreeGrafter"/>
</dbReference>
<evidence type="ECO:0000313" key="4">
    <source>
        <dbReference type="Proteomes" id="UP000284605"/>
    </source>
</evidence>
<protein>
    <recommendedName>
        <fullName evidence="5">Cyclic nucleotide-binding domain-containing protein</fullName>
    </recommendedName>
</protein>
<evidence type="ECO:0000259" key="2">
    <source>
        <dbReference type="PROSITE" id="PS50206"/>
    </source>
</evidence>
<feature type="domain" description="Cyclic nucleotide-binding" evidence="1">
    <location>
        <begin position="43"/>
        <end position="149"/>
    </location>
</feature>
<dbReference type="PROSITE" id="PS50206">
    <property type="entry name" value="RHODANESE_3"/>
    <property type="match status" value="1"/>
</dbReference>
<evidence type="ECO:0000259" key="1">
    <source>
        <dbReference type="PROSITE" id="PS50042"/>
    </source>
</evidence>
<name>A0A418VTE0_9PROT</name>
<dbReference type="PANTHER" id="PTHR11635:SF152">
    <property type="entry name" value="CAMP-DEPENDENT PROTEIN KINASE TYPE I REGULATORY SUBUNIT-RELATED"/>
    <property type="match status" value="1"/>
</dbReference>
<dbReference type="AlphaFoldDB" id="A0A418VTE0"/>
<dbReference type="RefSeq" id="WP_119782913.1">
    <property type="nucleotide sequence ID" value="NZ_QYUK01000028.1"/>
</dbReference>
<dbReference type="InterPro" id="IPR018490">
    <property type="entry name" value="cNMP-bd_dom_sf"/>
</dbReference>
<dbReference type="GO" id="GO:0030552">
    <property type="term" value="F:cAMP binding"/>
    <property type="evidence" value="ECO:0007669"/>
    <property type="project" value="TreeGrafter"/>
</dbReference>
<accession>A0A418VTE0</accession>
<evidence type="ECO:0008006" key="5">
    <source>
        <dbReference type="Google" id="ProtNLM"/>
    </source>
</evidence>
<dbReference type="PROSITE" id="PS50042">
    <property type="entry name" value="CNMP_BINDING_3"/>
    <property type="match status" value="1"/>
</dbReference>
<organism evidence="3 4">
    <name type="scientific">Oleomonas cavernae</name>
    <dbReference type="NCBI Taxonomy" id="2320859"/>
    <lineage>
        <taxon>Bacteria</taxon>
        <taxon>Pseudomonadati</taxon>
        <taxon>Pseudomonadota</taxon>
        <taxon>Alphaproteobacteria</taxon>
        <taxon>Acetobacterales</taxon>
        <taxon>Acetobacteraceae</taxon>
        <taxon>Oleomonas</taxon>
    </lineage>
</organism>
<dbReference type="GO" id="GO:0004862">
    <property type="term" value="F:cAMP-dependent protein kinase inhibitor activity"/>
    <property type="evidence" value="ECO:0007669"/>
    <property type="project" value="TreeGrafter"/>
</dbReference>
<dbReference type="CDD" id="cd00038">
    <property type="entry name" value="CAP_ED"/>
    <property type="match status" value="1"/>
</dbReference>
<keyword evidence="4" id="KW-1185">Reference proteome</keyword>
<dbReference type="SUPFAM" id="SSF52821">
    <property type="entry name" value="Rhodanese/Cell cycle control phosphatase"/>
    <property type="match status" value="1"/>
</dbReference>
<dbReference type="GO" id="GO:0005952">
    <property type="term" value="C:cAMP-dependent protein kinase complex"/>
    <property type="evidence" value="ECO:0007669"/>
    <property type="project" value="InterPro"/>
</dbReference>
<dbReference type="GO" id="GO:0005829">
    <property type="term" value="C:cytosol"/>
    <property type="evidence" value="ECO:0007669"/>
    <property type="project" value="TreeGrafter"/>
</dbReference>
<dbReference type="CDD" id="cd00158">
    <property type="entry name" value="RHOD"/>
    <property type="match status" value="1"/>
</dbReference>
<dbReference type="InterPro" id="IPR036873">
    <property type="entry name" value="Rhodanese-like_dom_sf"/>
</dbReference>
<dbReference type="SMART" id="SM00100">
    <property type="entry name" value="cNMP"/>
    <property type="match status" value="1"/>
</dbReference>
<evidence type="ECO:0000313" key="3">
    <source>
        <dbReference type="EMBL" id="RJF80107.1"/>
    </source>
</evidence>